<dbReference type="PROSITE" id="PS00211">
    <property type="entry name" value="ABC_TRANSPORTER_1"/>
    <property type="match status" value="2"/>
</dbReference>
<keyword evidence="3" id="KW-0813">Transport</keyword>
<feature type="transmembrane region" description="Helical" evidence="12">
    <location>
        <begin position="470"/>
        <end position="492"/>
    </location>
</feature>
<evidence type="ECO:0000256" key="4">
    <source>
        <dbReference type="ARBA" id="ARBA00022475"/>
    </source>
</evidence>
<feature type="transmembrane region" description="Helical" evidence="12">
    <location>
        <begin position="1056"/>
        <end position="1077"/>
    </location>
</feature>
<evidence type="ECO:0000256" key="10">
    <source>
        <dbReference type="ARBA" id="ARBA00023180"/>
    </source>
</evidence>
<dbReference type="Pfam" id="PF00664">
    <property type="entry name" value="ABC_membrane"/>
    <property type="match status" value="2"/>
</dbReference>
<sequence>MAAEIPEKPAEGGTSEHSTGPGDANIADDSVVTEDTPPKADSTNTEKAKPEETDGHGSVEPEKPDLIKADDNKTGEDDPKTEEPEKLGVETSDFEKSDLVKADSEKEDLAKSNSDKPYIEEINRGSSDPEKTDVVNSDLEKLDHKKEETEKEGPEKADPEKPDQEVSAEPDADSNGKKKNKAKREKKQKPSKEPEVKEDPEEPFRHLPDDEAEILKRQALTPDLKHGVAALYRYTTGLDIFIMIIASVCSIANGAALPLMTLLFGGLQKTFSEFTVGQIDKGELSSQLAKYVLYFVYLAIGQFVVTYIATVGFIYVGENISTRIREHYLESCLRQNIGFFDKIGTGEIVTRITSDTNTIQDGISEKVSITIGAISTFATAFVIAFANYWKLTLILASVIIAILLNGALFSSYMIKNGTQSITSAALGGGLADEVLSSVRIAVAFGAQDRLSTQYDEHLKKAEYFGFRLKSAVGVMLGGIMFLLYMSYALAFWQGSAFVLRGELSLNQALIVMMTVIMGAFNMTSIAPNFQAFISAVGAASKIFDTIDRVSPINSASEEGETIDQVEGNIRLENVKHIYPSRPGAVVMEDVTLDIPAGKTTALVGASGSGKSTIVGLIERFYNPVGGTLYLDGHDISKLNLRWLRRQISLVSQEPTLFGTSIFENIRHGLVGTEFESESEEKQREMVIAAAKKSNAHDFVSALSEGYETNVGDRGFLLSGGQKQRIAIARAIVSDPKILLLDEATSALDTKSEGIVQAALEAASAGRTTIVIAHRLSTIKDAHNIVVMSQGRIIEQGTHDELVEKGAAYHKLVSAQDITAAQGLTSEEQELIDEHQEMLIKRQSKIEDSEIFSAEGGSENNLVRSLTQKSASSIALRARIADKEAKYSIWTLIAFIARFNRNEWKRMSTGLFFSILCGGASPISAVFFSKEIVTLTNALLPNANINQIRHDAYFWAVMFIVLAVGMLISYSGQGIAFASCSEHLIHRIRDQSFRTFLRQDISFFDRKENSAGILTAFLSTEANNIGGLSGSALGTILLTLSTLFSSMIMGLALGWKLALVCTATIPVLLACGFFRFYLLLRFQSRAKDAYAASAAYASEAISSIRTVASLTREQDIIHMYREDIAAQRRKGLKSVLSSSALYGAAQGASFLCFGLGFWYGGTLLATREYDLFTFFVCFMGIIYSAQAAGSIFSLAPDMGKAHASALALKKLFERTPKIDAWSKDGQRIAEGDIQGTVEFRDVHFRYPTRPDQPVLRGLNLTIKPGQYVALVGASGCGKSTTISLLERFYDPLSGGVFVDGQDIGTLNVSNYRSFVSLVSQEPALYSGTIKENILLGTPEEDISEERLEHVCREANIYDFIISLPDGFNTFVGSKGGLLSGGQKQRIAIARALIRNPKILLLDEATSALDSESESVVQEALDKAAAGRTTIAVAHRLSTIQKADVIYVIDQGRVAESGTHQELMRKNGHYAELVNLQSLGTSS</sequence>
<feature type="transmembrane region" description="Helical" evidence="12">
    <location>
        <begin position="291"/>
        <end position="316"/>
    </location>
</feature>
<keyword evidence="10" id="KW-0325">Glycoprotein</keyword>
<dbReference type="GO" id="GO:0015421">
    <property type="term" value="F:ABC-type oligopeptide transporter activity"/>
    <property type="evidence" value="ECO:0007669"/>
    <property type="project" value="TreeGrafter"/>
</dbReference>
<feature type="domain" description="ABC transmembrane type-1" evidence="14">
    <location>
        <begin position="909"/>
        <end position="1199"/>
    </location>
</feature>
<dbReference type="OrthoDB" id="6500128at2759"/>
<feature type="transmembrane region" description="Helical" evidence="12">
    <location>
        <begin position="240"/>
        <end position="264"/>
    </location>
</feature>
<evidence type="ECO:0000259" key="13">
    <source>
        <dbReference type="PROSITE" id="PS50893"/>
    </source>
</evidence>
<evidence type="ECO:0000256" key="6">
    <source>
        <dbReference type="ARBA" id="ARBA00022741"/>
    </source>
</evidence>
<evidence type="ECO:0000256" key="11">
    <source>
        <dbReference type="SAM" id="MobiDB-lite"/>
    </source>
</evidence>
<comment type="similarity">
    <text evidence="2">Belongs to the ABC transporter superfamily. ABCB family. Multidrug resistance exporter (TC 3.A.1.201) subfamily.</text>
</comment>
<dbReference type="FunFam" id="1.20.1560.10:FF:000102">
    <property type="entry name" value="ABC multidrug transporter Mdr1"/>
    <property type="match status" value="1"/>
</dbReference>
<dbReference type="SMART" id="SM00382">
    <property type="entry name" value="AAA"/>
    <property type="match status" value="2"/>
</dbReference>
<evidence type="ECO:0000256" key="8">
    <source>
        <dbReference type="ARBA" id="ARBA00022989"/>
    </source>
</evidence>
<dbReference type="PROSITE" id="PS50893">
    <property type="entry name" value="ABC_TRANSPORTER_2"/>
    <property type="match status" value="2"/>
</dbReference>
<dbReference type="CDD" id="cd03249">
    <property type="entry name" value="ABC_MTABC3_MDL1_MDL2"/>
    <property type="match status" value="2"/>
</dbReference>
<evidence type="ECO:0000259" key="14">
    <source>
        <dbReference type="PROSITE" id="PS50929"/>
    </source>
</evidence>
<evidence type="ECO:0000256" key="7">
    <source>
        <dbReference type="ARBA" id="ARBA00022840"/>
    </source>
</evidence>
<feature type="domain" description="ABC transporter" evidence="13">
    <location>
        <begin position="1236"/>
        <end position="1474"/>
    </location>
</feature>
<dbReference type="PANTHER" id="PTHR43394">
    <property type="entry name" value="ATP-DEPENDENT PERMEASE MDL1, MITOCHONDRIAL"/>
    <property type="match status" value="1"/>
</dbReference>
<dbReference type="Proteomes" id="UP000191004">
    <property type="component" value="Unassembled WGS sequence"/>
</dbReference>
<feature type="transmembrane region" description="Helical" evidence="12">
    <location>
        <begin position="504"/>
        <end position="522"/>
    </location>
</feature>
<keyword evidence="4" id="KW-1003">Cell membrane</keyword>
<comment type="subcellular location">
    <subcellularLocation>
        <location evidence="1">Cell membrane</location>
        <topology evidence="1">Multi-pass membrane protein</topology>
    </subcellularLocation>
</comment>
<dbReference type="CDD" id="cd18577">
    <property type="entry name" value="ABC_6TM_Pgp_ABCB1_D1_like"/>
    <property type="match status" value="1"/>
</dbReference>
<feature type="domain" description="ABC transmembrane type-1" evidence="14">
    <location>
        <begin position="244"/>
        <end position="534"/>
    </location>
</feature>
<organism evidence="15 16">
    <name type="scientific">Trichoderma guizhouense</name>
    <dbReference type="NCBI Taxonomy" id="1491466"/>
    <lineage>
        <taxon>Eukaryota</taxon>
        <taxon>Fungi</taxon>
        <taxon>Dikarya</taxon>
        <taxon>Ascomycota</taxon>
        <taxon>Pezizomycotina</taxon>
        <taxon>Sordariomycetes</taxon>
        <taxon>Hypocreomycetidae</taxon>
        <taxon>Hypocreales</taxon>
        <taxon>Hypocreaceae</taxon>
        <taxon>Trichoderma</taxon>
    </lineage>
</organism>
<dbReference type="InterPro" id="IPR036640">
    <property type="entry name" value="ABC1_TM_sf"/>
</dbReference>
<dbReference type="Gene3D" id="1.20.1560.10">
    <property type="entry name" value="ABC transporter type 1, transmembrane domain"/>
    <property type="match status" value="1"/>
</dbReference>
<evidence type="ECO:0000313" key="16">
    <source>
        <dbReference type="Proteomes" id="UP000191004"/>
    </source>
</evidence>
<feature type="transmembrane region" description="Helical" evidence="12">
    <location>
        <begin position="1138"/>
        <end position="1158"/>
    </location>
</feature>
<proteinExistence type="inferred from homology"/>
<accession>A0A1T3CMI0</accession>
<feature type="transmembrane region" description="Helical" evidence="12">
    <location>
        <begin position="910"/>
        <end position="931"/>
    </location>
</feature>
<keyword evidence="16" id="KW-1185">Reference proteome</keyword>
<dbReference type="SUPFAM" id="SSF90123">
    <property type="entry name" value="ABC transporter transmembrane region"/>
    <property type="match status" value="2"/>
</dbReference>
<dbReference type="GO" id="GO:0005743">
    <property type="term" value="C:mitochondrial inner membrane"/>
    <property type="evidence" value="ECO:0007669"/>
    <property type="project" value="TreeGrafter"/>
</dbReference>
<dbReference type="FunFam" id="1.20.1560.10:FF:000009">
    <property type="entry name" value="ABC transporter B family member 1"/>
    <property type="match status" value="1"/>
</dbReference>
<dbReference type="GO" id="GO:0005524">
    <property type="term" value="F:ATP binding"/>
    <property type="evidence" value="ECO:0007669"/>
    <property type="project" value="UniProtKB-KW"/>
</dbReference>
<evidence type="ECO:0000256" key="5">
    <source>
        <dbReference type="ARBA" id="ARBA00022692"/>
    </source>
</evidence>
<dbReference type="SUPFAM" id="SSF52540">
    <property type="entry name" value="P-loop containing nucleoside triphosphate hydrolases"/>
    <property type="match status" value="2"/>
</dbReference>
<feature type="compositionally biased region" description="Basic and acidic residues" evidence="11">
    <location>
        <begin position="44"/>
        <end position="164"/>
    </location>
</feature>
<feature type="transmembrane region" description="Helical" evidence="12">
    <location>
        <begin position="394"/>
        <end position="414"/>
    </location>
</feature>
<dbReference type="CDD" id="cd18578">
    <property type="entry name" value="ABC_6TM_Pgp_ABCB1_D2_like"/>
    <property type="match status" value="1"/>
</dbReference>
<dbReference type="FunFam" id="3.40.50.300:FF:000251">
    <property type="entry name" value="ABC transporter B family member 19"/>
    <property type="match status" value="1"/>
</dbReference>
<dbReference type="PANTHER" id="PTHR43394:SF27">
    <property type="entry name" value="ATP-DEPENDENT TRANSLOCASE ABCB1-LIKE"/>
    <property type="match status" value="1"/>
</dbReference>
<evidence type="ECO:0000256" key="12">
    <source>
        <dbReference type="SAM" id="Phobius"/>
    </source>
</evidence>
<feature type="transmembrane region" description="Helical" evidence="12">
    <location>
        <begin position="1031"/>
        <end position="1050"/>
    </location>
</feature>
<dbReference type="InterPro" id="IPR011527">
    <property type="entry name" value="ABC1_TM_dom"/>
</dbReference>
<evidence type="ECO:0000256" key="9">
    <source>
        <dbReference type="ARBA" id="ARBA00023136"/>
    </source>
</evidence>
<dbReference type="Gene3D" id="3.40.50.300">
    <property type="entry name" value="P-loop containing nucleotide triphosphate hydrolases"/>
    <property type="match status" value="2"/>
</dbReference>
<keyword evidence="8 12" id="KW-1133">Transmembrane helix</keyword>
<dbReference type="PROSITE" id="PS50929">
    <property type="entry name" value="ABC_TM1F"/>
    <property type="match status" value="2"/>
</dbReference>
<feature type="compositionally biased region" description="Basic and acidic residues" evidence="11">
    <location>
        <begin position="188"/>
        <end position="207"/>
    </location>
</feature>
<keyword evidence="6" id="KW-0547">Nucleotide-binding</keyword>
<dbReference type="InterPro" id="IPR003593">
    <property type="entry name" value="AAA+_ATPase"/>
</dbReference>
<name>A0A1T3CMI0_9HYPO</name>
<feature type="compositionally biased region" description="Basic and acidic residues" evidence="11">
    <location>
        <begin position="1"/>
        <end position="10"/>
    </location>
</feature>
<comment type="caution">
    <text evidence="15">The sequence shown here is derived from an EMBL/GenBank/DDBJ whole genome shotgun (WGS) entry which is preliminary data.</text>
</comment>
<dbReference type="GO" id="GO:0005886">
    <property type="term" value="C:plasma membrane"/>
    <property type="evidence" value="ECO:0007669"/>
    <property type="project" value="UniProtKB-SubCell"/>
</dbReference>
<feature type="region of interest" description="Disordered" evidence="11">
    <location>
        <begin position="1"/>
        <end position="207"/>
    </location>
</feature>
<dbReference type="InterPro" id="IPR027417">
    <property type="entry name" value="P-loop_NTPase"/>
</dbReference>
<dbReference type="Pfam" id="PF00005">
    <property type="entry name" value="ABC_tran"/>
    <property type="match status" value="2"/>
</dbReference>
<feature type="transmembrane region" description="Helical" evidence="12">
    <location>
        <begin position="1170"/>
        <end position="1194"/>
    </location>
</feature>
<feature type="transmembrane region" description="Helical" evidence="12">
    <location>
        <begin position="367"/>
        <end position="388"/>
    </location>
</feature>
<protein>
    <submittedName>
        <fullName evidence="15">MDR-type ABC transporter</fullName>
    </submittedName>
</protein>
<dbReference type="InterPro" id="IPR003439">
    <property type="entry name" value="ABC_transporter-like_ATP-bd"/>
</dbReference>
<keyword evidence="7" id="KW-0067">ATP-binding</keyword>
<keyword evidence="9 12" id="KW-0472">Membrane</keyword>
<evidence type="ECO:0000256" key="1">
    <source>
        <dbReference type="ARBA" id="ARBA00004651"/>
    </source>
</evidence>
<gene>
    <name evidence="15" type="ORF">A0O28_0034100</name>
</gene>
<dbReference type="EMBL" id="LVVK01000013">
    <property type="protein sequence ID" value="OPB42293.1"/>
    <property type="molecule type" value="Genomic_DNA"/>
</dbReference>
<dbReference type="GO" id="GO:0016887">
    <property type="term" value="F:ATP hydrolysis activity"/>
    <property type="evidence" value="ECO:0007669"/>
    <property type="project" value="InterPro"/>
</dbReference>
<dbReference type="InterPro" id="IPR017871">
    <property type="entry name" value="ABC_transporter-like_CS"/>
</dbReference>
<feature type="domain" description="ABC transporter" evidence="13">
    <location>
        <begin position="569"/>
        <end position="814"/>
    </location>
</feature>
<feature type="transmembrane region" description="Helical" evidence="12">
    <location>
        <begin position="951"/>
        <end position="969"/>
    </location>
</feature>
<feature type="compositionally biased region" description="Basic residues" evidence="11">
    <location>
        <begin position="177"/>
        <end position="187"/>
    </location>
</feature>
<dbReference type="SMR" id="A0A1T3CMI0"/>
<evidence type="ECO:0000256" key="3">
    <source>
        <dbReference type="ARBA" id="ARBA00022448"/>
    </source>
</evidence>
<dbReference type="FunFam" id="3.40.50.300:FF:000302">
    <property type="entry name" value="ATP-binding cassette subfamily B member 5"/>
    <property type="match status" value="1"/>
</dbReference>
<keyword evidence="5 12" id="KW-0812">Transmembrane</keyword>
<dbReference type="GO" id="GO:0090374">
    <property type="term" value="P:oligopeptide export from mitochondrion"/>
    <property type="evidence" value="ECO:0007669"/>
    <property type="project" value="TreeGrafter"/>
</dbReference>
<evidence type="ECO:0000313" key="15">
    <source>
        <dbReference type="EMBL" id="OPB42293.1"/>
    </source>
</evidence>
<evidence type="ECO:0000256" key="2">
    <source>
        <dbReference type="ARBA" id="ARBA00007577"/>
    </source>
</evidence>
<dbReference type="InterPro" id="IPR039421">
    <property type="entry name" value="Type_1_exporter"/>
</dbReference>
<reference evidence="15 16" key="1">
    <citation type="submission" date="2016-04" db="EMBL/GenBank/DDBJ databases">
        <title>Multiple horizontal gene transfer events from other fungi enriched the ability of the initially mycotrophic fungus Trichoderma (Ascomycota) to feed on dead plant biomass.</title>
        <authorList>
            <person name="Atanasova L."/>
            <person name="Chenthamara K."/>
            <person name="Zhang J."/>
            <person name="Grujic M."/>
            <person name="Henrissat B."/>
            <person name="Kuo A."/>
            <person name="Aertz A."/>
            <person name="Salamov A."/>
            <person name="Lipzen A."/>
            <person name="Labutti K."/>
            <person name="Barry K."/>
            <person name="Miao Y."/>
            <person name="Rahimi M.J."/>
            <person name="Shen Q."/>
            <person name="Grigoriev I.V."/>
            <person name="Kubicek C.P."/>
            <person name="Druzhinina I.S."/>
        </authorList>
    </citation>
    <scope>NUCLEOTIDE SEQUENCE [LARGE SCALE GENOMIC DNA]</scope>
    <source>
        <strain evidence="15 16">NJAU 4742</strain>
    </source>
</reference>